<evidence type="ECO:0000256" key="5">
    <source>
        <dbReference type="ARBA" id="ARBA00023157"/>
    </source>
</evidence>
<evidence type="ECO:0000256" key="4">
    <source>
        <dbReference type="ARBA" id="ARBA00022821"/>
    </source>
</evidence>
<keyword evidence="3" id="KW-0295">Fungicide</keyword>
<dbReference type="AlphaFoldDB" id="A0ABC8JQP2"/>
<evidence type="ECO:0000256" key="1">
    <source>
        <dbReference type="ARBA" id="ARBA00006722"/>
    </source>
</evidence>
<protein>
    <submittedName>
        <fullName evidence="7">Uncharacterized protein</fullName>
    </submittedName>
</protein>
<dbReference type="Pfam" id="PF07333">
    <property type="entry name" value="SLR1-BP"/>
    <property type="match status" value="1"/>
</dbReference>
<evidence type="ECO:0000256" key="3">
    <source>
        <dbReference type="ARBA" id="ARBA00022577"/>
    </source>
</evidence>
<comment type="similarity">
    <text evidence="1">Belongs to the DEFL family.</text>
</comment>
<keyword evidence="6" id="KW-0732">Signal</keyword>
<evidence type="ECO:0000256" key="6">
    <source>
        <dbReference type="SAM" id="SignalP"/>
    </source>
</evidence>
<organism evidence="7 8">
    <name type="scientific">Eruca vesicaria subsp. sativa</name>
    <name type="common">Garden rocket</name>
    <name type="synonym">Eruca sativa</name>
    <dbReference type="NCBI Taxonomy" id="29727"/>
    <lineage>
        <taxon>Eukaryota</taxon>
        <taxon>Viridiplantae</taxon>
        <taxon>Streptophyta</taxon>
        <taxon>Embryophyta</taxon>
        <taxon>Tracheophyta</taxon>
        <taxon>Spermatophyta</taxon>
        <taxon>Magnoliopsida</taxon>
        <taxon>eudicotyledons</taxon>
        <taxon>Gunneridae</taxon>
        <taxon>Pentapetalae</taxon>
        <taxon>rosids</taxon>
        <taxon>malvids</taxon>
        <taxon>Brassicales</taxon>
        <taxon>Brassicaceae</taxon>
        <taxon>Brassiceae</taxon>
        <taxon>Eruca</taxon>
    </lineage>
</organism>
<keyword evidence="5" id="KW-1015">Disulfide bond</keyword>
<keyword evidence="4" id="KW-0611">Plant defense</keyword>
<gene>
    <name evidence="7" type="ORF">ERUC_LOCUS14326</name>
</gene>
<dbReference type="GO" id="GO:0050832">
    <property type="term" value="P:defense response to fungus"/>
    <property type="evidence" value="ECO:0007669"/>
    <property type="project" value="UniProtKB-KW"/>
</dbReference>
<evidence type="ECO:0000256" key="2">
    <source>
        <dbReference type="ARBA" id="ARBA00022529"/>
    </source>
</evidence>
<keyword evidence="2" id="KW-0929">Antimicrobial</keyword>
<dbReference type="PANTHER" id="PTHR33830:SF39">
    <property type="entry name" value="PECTINESTERASE INHIBITOR DOMAIN-CONTAINING PROTEIN"/>
    <property type="match status" value="1"/>
</dbReference>
<sequence length="71" mass="7854">MVKTTILAIFMVLLVLGTVMESQGQEMCHDYIRGPEICQAKPCDDRCKAQYNASGWCLGGTVCLCTYICKT</sequence>
<dbReference type="InterPro" id="IPR010851">
    <property type="entry name" value="DEFL"/>
</dbReference>
<feature type="chain" id="PRO_5044756817" evidence="6">
    <location>
        <begin position="25"/>
        <end position="71"/>
    </location>
</feature>
<dbReference type="GO" id="GO:0031640">
    <property type="term" value="P:killing of cells of another organism"/>
    <property type="evidence" value="ECO:0007669"/>
    <property type="project" value="UniProtKB-KW"/>
</dbReference>
<proteinExistence type="inferred from homology"/>
<name>A0ABC8JQP2_ERUVS</name>
<feature type="signal peptide" evidence="6">
    <location>
        <begin position="1"/>
        <end position="24"/>
    </location>
</feature>
<dbReference type="PANTHER" id="PTHR33830">
    <property type="entry name" value="DEFENSIN-LIKE PROTEIN 184-RELATED"/>
    <property type="match status" value="1"/>
</dbReference>
<evidence type="ECO:0000313" key="8">
    <source>
        <dbReference type="Proteomes" id="UP001642260"/>
    </source>
</evidence>
<dbReference type="Proteomes" id="UP001642260">
    <property type="component" value="Unassembled WGS sequence"/>
</dbReference>
<keyword evidence="8" id="KW-1185">Reference proteome</keyword>
<accession>A0ABC8JQP2</accession>
<evidence type="ECO:0000313" key="7">
    <source>
        <dbReference type="EMBL" id="CAH8337309.1"/>
    </source>
</evidence>
<reference evidence="7 8" key="1">
    <citation type="submission" date="2022-03" db="EMBL/GenBank/DDBJ databases">
        <authorList>
            <person name="Macdonald S."/>
            <person name="Ahmed S."/>
            <person name="Newling K."/>
        </authorList>
    </citation>
    <scope>NUCLEOTIDE SEQUENCE [LARGE SCALE GENOMIC DNA]</scope>
</reference>
<dbReference type="EMBL" id="CAKOAT010134043">
    <property type="protein sequence ID" value="CAH8337309.1"/>
    <property type="molecule type" value="Genomic_DNA"/>
</dbReference>
<comment type="caution">
    <text evidence="7">The sequence shown here is derived from an EMBL/GenBank/DDBJ whole genome shotgun (WGS) entry which is preliminary data.</text>
</comment>